<evidence type="ECO:0000256" key="2">
    <source>
        <dbReference type="ARBA" id="ARBA00034247"/>
    </source>
</evidence>
<comment type="caution">
    <text evidence="5">The sequence shown here is derived from an EMBL/GenBank/DDBJ whole genome shotgun (WGS) entry which is preliminary data.</text>
</comment>
<dbReference type="SUPFAM" id="SSF55073">
    <property type="entry name" value="Nucleotide cyclase"/>
    <property type="match status" value="1"/>
</dbReference>
<feature type="transmembrane region" description="Helical" evidence="3">
    <location>
        <begin position="43"/>
        <end position="65"/>
    </location>
</feature>
<dbReference type="Gene3D" id="3.30.70.270">
    <property type="match status" value="1"/>
</dbReference>
<keyword evidence="5" id="KW-0548">Nucleotidyltransferase</keyword>
<keyword evidence="3" id="KW-1133">Transmembrane helix</keyword>
<dbReference type="Pfam" id="PF00990">
    <property type="entry name" value="GGDEF"/>
    <property type="match status" value="1"/>
</dbReference>
<gene>
    <name evidence="5" type="ORF">ACFO4O_01845</name>
</gene>
<evidence type="ECO:0000313" key="5">
    <source>
        <dbReference type="EMBL" id="MFC4698902.1"/>
    </source>
</evidence>
<feature type="domain" description="GGDEF" evidence="4">
    <location>
        <begin position="206"/>
        <end position="338"/>
    </location>
</feature>
<evidence type="ECO:0000256" key="1">
    <source>
        <dbReference type="ARBA" id="ARBA00012528"/>
    </source>
</evidence>
<sequence length="339" mass="37715">MQKVIDRFDGDKRLTLTFYLSCFGASVLFIFGTLSVITGNTPTGIALLCAMMLGLINLFVLFSGYRRYARRALALIVFLISISLIVFGGKAETGHLWTYPNIAIAIAVLSYKEGVWFSMFYMPIKAVLMLNSHNIPFSVEYEAMFTARYLASGIALAAICLVLVKAQEEVSALLQKRTVTDELTGLYNRGVVASKLNKANMRQPTGISYLLLLDIDHFKQINDKFGHDVGDKTLVLIANLLRKHVRDTDLVIRWGGEEFLIILRDASAEGAVKKAEQIRAAYEADEETIALLMRPASVSIGVSRLSEDEDLHTSLIKTDKNLYLAKQQGRNRVVASHLD</sequence>
<keyword evidence="3" id="KW-0812">Transmembrane</keyword>
<evidence type="ECO:0000313" key="6">
    <source>
        <dbReference type="Proteomes" id="UP001595897"/>
    </source>
</evidence>
<dbReference type="PANTHER" id="PTHR45138:SF9">
    <property type="entry name" value="DIGUANYLATE CYCLASE DGCM-RELATED"/>
    <property type="match status" value="1"/>
</dbReference>
<reference evidence="6" key="1">
    <citation type="journal article" date="2019" name="Int. J. Syst. Evol. Microbiol.">
        <title>The Global Catalogue of Microorganisms (GCM) 10K type strain sequencing project: providing services to taxonomists for standard genome sequencing and annotation.</title>
        <authorList>
            <consortium name="The Broad Institute Genomics Platform"/>
            <consortium name="The Broad Institute Genome Sequencing Center for Infectious Disease"/>
            <person name="Wu L."/>
            <person name="Ma J."/>
        </authorList>
    </citation>
    <scope>NUCLEOTIDE SEQUENCE [LARGE SCALE GENOMIC DNA]</scope>
    <source>
        <strain evidence="6">KACC 12507</strain>
    </source>
</reference>
<dbReference type="GO" id="GO:0052621">
    <property type="term" value="F:diguanylate cyclase activity"/>
    <property type="evidence" value="ECO:0007669"/>
    <property type="project" value="UniProtKB-EC"/>
</dbReference>
<protein>
    <recommendedName>
        <fullName evidence="1">diguanylate cyclase</fullName>
        <ecNumber evidence="1">2.7.7.65</ecNumber>
    </recommendedName>
</protein>
<dbReference type="InterPro" id="IPR029787">
    <property type="entry name" value="Nucleotide_cyclase"/>
</dbReference>
<feature type="transmembrane region" description="Helical" evidence="3">
    <location>
        <begin position="16"/>
        <end position="37"/>
    </location>
</feature>
<dbReference type="CDD" id="cd01949">
    <property type="entry name" value="GGDEF"/>
    <property type="match status" value="1"/>
</dbReference>
<dbReference type="InterPro" id="IPR043128">
    <property type="entry name" value="Rev_trsase/Diguanyl_cyclase"/>
</dbReference>
<keyword evidence="6" id="KW-1185">Reference proteome</keyword>
<comment type="catalytic activity">
    <reaction evidence="2">
        <text>2 GTP = 3',3'-c-di-GMP + 2 diphosphate</text>
        <dbReference type="Rhea" id="RHEA:24898"/>
        <dbReference type="ChEBI" id="CHEBI:33019"/>
        <dbReference type="ChEBI" id="CHEBI:37565"/>
        <dbReference type="ChEBI" id="CHEBI:58805"/>
        <dbReference type="EC" id="2.7.7.65"/>
    </reaction>
</comment>
<dbReference type="InterPro" id="IPR050469">
    <property type="entry name" value="Diguanylate_Cyclase"/>
</dbReference>
<keyword evidence="5" id="KW-0808">Transferase</keyword>
<dbReference type="PANTHER" id="PTHR45138">
    <property type="entry name" value="REGULATORY COMPONENTS OF SENSORY TRANSDUCTION SYSTEM"/>
    <property type="match status" value="1"/>
</dbReference>
<dbReference type="PROSITE" id="PS50887">
    <property type="entry name" value="GGDEF"/>
    <property type="match status" value="1"/>
</dbReference>
<proteinExistence type="predicted"/>
<accession>A0ABV9LQW9</accession>
<feature type="transmembrane region" description="Helical" evidence="3">
    <location>
        <begin position="102"/>
        <end position="124"/>
    </location>
</feature>
<name>A0ABV9LQW9_9ALTE</name>
<keyword evidence="3" id="KW-0472">Membrane</keyword>
<dbReference type="InterPro" id="IPR000160">
    <property type="entry name" value="GGDEF_dom"/>
</dbReference>
<organism evidence="5 6">
    <name type="scientific">Glaciecola siphonariae</name>
    <dbReference type="NCBI Taxonomy" id="521012"/>
    <lineage>
        <taxon>Bacteria</taxon>
        <taxon>Pseudomonadati</taxon>
        <taxon>Pseudomonadota</taxon>
        <taxon>Gammaproteobacteria</taxon>
        <taxon>Alteromonadales</taxon>
        <taxon>Alteromonadaceae</taxon>
        <taxon>Glaciecola</taxon>
    </lineage>
</organism>
<feature type="transmembrane region" description="Helical" evidence="3">
    <location>
        <begin position="72"/>
        <end position="90"/>
    </location>
</feature>
<evidence type="ECO:0000259" key="4">
    <source>
        <dbReference type="PROSITE" id="PS50887"/>
    </source>
</evidence>
<feature type="transmembrane region" description="Helical" evidence="3">
    <location>
        <begin position="145"/>
        <end position="164"/>
    </location>
</feature>
<dbReference type="EMBL" id="JBHSGU010000002">
    <property type="protein sequence ID" value="MFC4698902.1"/>
    <property type="molecule type" value="Genomic_DNA"/>
</dbReference>
<dbReference type="Proteomes" id="UP001595897">
    <property type="component" value="Unassembled WGS sequence"/>
</dbReference>
<dbReference type="EC" id="2.7.7.65" evidence="1"/>
<evidence type="ECO:0000256" key="3">
    <source>
        <dbReference type="SAM" id="Phobius"/>
    </source>
</evidence>
<dbReference type="NCBIfam" id="TIGR00254">
    <property type="entry name" value="GGDEF"/>
    <property type="match status" value="1"/>
</dbReference>
<dbReference type="SMART" id="SM00267">
    <property type="entry name" value="GGDEF"/>
    <property type="match status" value="1"/>
</dbReference>
<dbReference type="RefSeq" id="WP_382405586.1">
    <property type="nucleotide sequence ID" value="NZ_JBHSGU010000002.1"/>
</dbReference>